<comment type="caution">
    <text evidence="1">The sequence shown here is derived from an EMBL/GenBank/DDBJ whole genome shotgun (WGS) entry which is preliminary data.</text>
</comment>
<reference evidence="2" key="1">
    <citation type="journal article" date="2019" name="Int. J. Syst. Evol. Microbiol.">
        <title>The Global Catalogue of Microorganisms (GCM) 10K type strain sequencing project: providing services to taxonomists for standard genome sequencing and annotation.</title>
        <authorList>
            <consortium name="The Broad Institute Genomics Platform"/>
            <consortium name="The Broad Institute Genome Sequencing Center for Infectious Disease"/>
            <person name="Wu L."/>
            <person name="Ma J."/>
        </authorList>
    </citation>
    <scope>NUCLEOTIDE SEQUENCE [LARGE SCALE GENOMIC DNA]</scope>
    <source>
        <strain evidence="2">CCUG 49584</strain>
    </source>
</reference>
<evidence type="ECO:0000313" key="1">
    <source>
        <dbReference type="EMBL" id="MFD1227334.1"/>
    </source>
</evidence>
<protein>
    <submittedName>
        <fullName evidence="1">Uncharacterized protein</fullName>
    </submittedName>
</protein>
<organism evidence="1 2">
    <name type="scientific">Pseudochrobactrum kiredjianiae</name>
    <dbReference type="NCBI Taxonomy" id="386305"/>
    <lineage>
        <taxon>Bacteria</taxon>
        <taxon>Pseudomonadati</taxon>
        <taxon>Pseudomonadota</taxon>
        <taxon>Alphaproteobacteria</taxon>
        <taxon>Hyphomicrobiales</taxon>
        <taxon>Brucellaceae</taxon>
        <taxon>Pseudochrobactrum</taxon>
    </lineage>
</organism>
<gene>
    <name evidence="1" type="ORF">ACFQ35_09295</name>
</gene>
<dbReference type="RefSeq" id="WP_289386530.1">
    <property type="nucleotide sequence ID" value="NZ_JAUCBM010000003.1"/>
</dbReference>
<keyword evidence="2" id="KW-1185">Reference proteome</keyword>
<dbReference type="Proteomes" id="UP001597263">
    <property type="component" value="Unassembled WGS sequence"/>
</dbReference>
<sequence>MGEDKALSVLLLVQFRQEKRMPFFLKLLCLVDLCSLGAAQNHPDAVIKAYLIRKMSVSFRDMLLI</sequence>
<name>A0ABW3V4F0_9HYPH</name>
<dbReference type="EMBL" id="JBHTMA010000033">
    <property type="protein sequence ID" value="MFD1227334.1"/>
    <property type="molecule type" value="Genomic_DNA"/>
</dbReference>
<proteinExistence type="predicted"/>
<accession>A0ABW3V4F0</accession>
<evidence type="ECO:0000313" key="2">
    <source>
        <dbReference type="Proteomes" id="UP001597263"/>
    </source>
</evidence>